<evidence type="ECO:0000313" key="1">
    <source>
        <dbReference type="EMBL" id="RMZ93893.1"/>
    </source>
</evidence>
<dbReference type="SUPFAM" id="SSF57716">
    <property type="entry name" value="Glucocorticoid receptor-like (DNA-binding domain)"/>
    <property type="match status" value="1"/>
</dbReference>
<dbReference type="AlphaFoldDB" id="A0A3M7P4E2"/>
<organism evidence="1 2">
    <name type="scientific">Brachionus plicatilis</name>
    <name type="common">Marine rotifer</name>
    <name type="synonym">Brachionus muelleri</name>
    <dbReference type="NCBI Taxonomy" id="10195"/>
    <lineage>
        <taxon>Eukaryota</taxon>
        <taxon>Metazoa</taxon>
        <taxon>Spiralia</taxon>
        <taxon>Gnathifera</taxon>
        <taxon>Rotifera</taxon>
        <taxon>Eurotatoria</taxon>
        <taxon>Monogononta</taxon>
        <taxon>Pseudotrocha</taxon>
        <taxon>Ploima</taxon>
        <taxon>Brachionidae</taxon>
        <taxon>Brachionus</taxon>
    </lineage>
</organism>
<reference evidence="1 2" key="1">
    <citation type="journal article" date="2018" name="Sci. Rep.">
        <title>Genomic signatures of local adaptation to the degree of environmental predictability in rotifers.</title>
        <authorList>
            <person name="Franch-Gras L."/>
            <person name="Hahn C."/>
            <person name="Garcia-Roger E.M."/>
            <person name="Carmona M.J."/>
            <person name="Serra M."/>
            <person name="Gomez A."/>
        </authorList>
    </citation>
    <scope>NUCLEOTIDE SEQUENCE [LARGE SCALE GENOMIC DNA]</scope>
    <source>
        <strain evidence="1">HYR1</strain>
    </source>
</reference>
<dbReference type="OrthoDB" id="5911912at2759"/>
<dbReference type="EMBL" id="REGN01013478">
    <property type="protein sequence ID" value="RMZ93893.1"/>
    <property type="molecule type" value="Genomic_DNA"/>
</dbReference>
<evidence type="ECO:0000313" key="2">
    <source>
        <dbReference type="Proteomes" id="UP000276133"/>
    </source>
</evidence>
<accession>A0A3M7P4E2</accession>
<protein>
    <submittedName>
        <fullName evidence="1">Uncharacterized protein</fullName>
    </submittedName>
</protein>
<name>A0A3M7P4E2_BRAPC</name>
<sequence>MKKTLTDKEGNALFCEPCFINQFAPRCNKCSEPIPPYLSGTVYEEKNYHKECFSCARFIFSNVTQCCFRYLKNINDFPSFLIENHEQFKNCLNLSLEKIIIPGIAFGSKREKSNSEEFLGSFPAEACNINLGNKKGARLLKKLSKKLIS</sequence>
<dbReference type="Gene3D" id="2.10.110.10">
    <property type="entry name" value="Cysteine Rich Protein"/>
    <property type="match status" value="1"/>
</dbReference>
<gene>
    <name evidence="1" type="ORF">BpHYR1_002588</name>
</gene>
<comment type="caution">
    <text evidence="1">The sequence shown here is derived from an EMBL/GenBank/DDBJ whole genome shotgun (WGS) entry which is preliminary data.</text>
</comment>
<keyword evidence="2" id="KW-1185">Reference proteome</keyword>
<dbReference type="Proteomes" id="UP000276133">
    <property type="component" value="Unassembled WGS sequence"/>
</dbReference>
<proteinExistence type="predicted"/>